<dbReference type="NCBIfam" id="TIGR00702">
    <property type="entry name" value="YcaO-type kinase domain"/>
    <property type="match status" value="1"/>
</dbReference>
<dbReference type="EMBL" id="DVON01000007">
    <property type="protein sequence ID" value="HIV11557.1"/>
    <property type="molecule type" value="Genomic_DNA"/>
</dbReference>
<evidence type="ECO:0000259" key="1">
    <source>
        <dbReference type="PROSITE" id="PS51664"/>
    </source>
</evidence>
<evidence type="ECO:0000313" key="3">
    <source>
        <dbReference type="Proteomes" id="UP000886723"/>
    </source>
</evidence>
<dbReference type="AlphaFoldDB" id="A0A9D1NS71"/>
<proteinExistence type="predicted"/>
<reference evidence="2" key="1">
    <citation type="submission" date="2020-10" db="EMBL/GenBank/DDBJ databases">
        <authorList>
            <person name="Gilroy R."/>
        </authorList>
    </citation>
    <scope>NUCLEOTIDE SEQUENCE</scope>
    <source>
        <strain evidence="2">ChiBcec2-4451</strain>
    </source>
</reference>
<reference evidence="2" key="2">
    <citation type="journal article" date="2021" name="PeerJ">
        <title>Extensive microbial diversity within the chicken gut microbiome revealed by metagenomics and culture.</title>
        <authorList>
            <person name="Gilroy R."/>
            <person name="Ravi A."/>
            <person name="Getino M."/>
            <person name="Pursley I."/>
            <person name="Horton D.L."/>
            <person name="Alikhan N.F."/>
            <person name="Baker D."/>
            <person name="Gharbi K."/>
            <person name="Hall N."/>
            <person name="Watson M."/>
            <person name="Adriaenssens E.M."/>
            <person name="Foster-Nyarko E."/>
            <person name="Jarju S."/>
            <person name="Secka A."/>
            <person name="Antonio M."/>
            <person name="Oren A."/>
            <person name="Chaudhuri R.R."/>
            <person name="La Ragione R."/>
            <person name="Hildebrand F."/>
            <person name="Pallen M.J."/>
        </authorList>
    </citation>
    <scope>NUCLEOTIDE SEQUENCE</scope>
    <source>
        <strain evidence="2">ChiBcec2-4451</strain>
    </source>
</reference>
<protein>
    <submittedName>
        <fullName evidence="2">YcaO-like family protein</fullName>
    </submittedName>
</protein>
<gene>
    <name evidence="2" type="ORF">IAA63_00265</name>
</gene>
<dbReference type="PANTHER" id="PTHR37809:SF1">
    <property type="entry name" value="RIBOSOMAL PROTEIN S12 METHYLTHIOTRANSFERASE ACCESSORY FACTOR YCAO"/>
    <property type="match status" value="1"/>
</dbReference>
<comment type="caution">
    <text evidence="2">The sequence shown here is derived from an EMBL/GenBank/DDBJ whole genome shotgun (WGS) entry which is preliminary data.</text>
</comment>
<dbReference type="Proteomes" id="UP000886723">
    <property type="component" value="Unassembled WGS sequence"/>
</dbReference>
<dbReference type="Pfam" id="PF02624">
    <property type="entry name" value="YcaO"/>
    <property type="match status" value="1"/>
</dbReference>
<sequence>MRPDSHYKEQTPECTVKEIQEILAKLDLEVEEHWLPESSAATCSLRLTIRGTDIGTNGKGVSRAYARASAYGEFMERLQNNFLVILGESARKEDGFEHFPDEKFLTSAQLGAMTNGMMEYFFSISDLKDKGQEEKAAYIRKYHKMDFFLNGRIDSYEAHPFYSTKEKRYVDVPYYLCMLLYGSNGMCAGNTPAEALVQGLSEIIERHVQEKILLEHPVLPDIPDNYIRKYPYIWERVEMLRKLPGLTISMKDCSFGGKYPVAALLINEKNTGRFGLKLGCHPDYGVAMERAITESAQGGDFADYATRSRLDFANRKVSSGENICFSYKMGYGNFPYQLFGAKPDWEFTPVPDVSGKDNRSILKDMVDALQGEGYDVMIRDASWLGFPAFHILVPGMSEIMRECPPLLLKIYNTRMYLMERLKTPEMLTTKDVKLIRGVLDFLAQKKLNTSLSSLFGVLDEQKFPGEEMGLGWLYLTSMCCCYLKEYGEAAERMKNVMDAAEKCGSGNASFYTAAYYYLSGRAQGLSDRETEAYLEKLFDKGILEKTLYCLADAGQVLLRQYSFESGMDGKANSEADAVWKSVRSRVKREMRKTGR</sequence>
<feature type="domain" description="YcaO" evidence="1">
    <location>
        <begin position="58"/>
        <end position="428"/>
    </location>
</feature>
<dbReference type="PROSITE" id="PS51664">
    <property type="entry name" value="YCAO"/>
    <property type="match status" value="1"/>
</dbReference>
<dbReference type="Gene3D" id="3.30.1330.230">
    <property type="match status" value="1"/>
</dbReference>
<dbReference type="PANTHER" id="PTHR37809">
    <property type="entry name" value="RIBOSOMAL PROTEIN S12 METHYLTHIOTRANSFERASE ACCESSORY FACTOR YCAO"/>
    <property type="match status" value="1"/>
</dbReference>
<dbReference type="InterPro" id="IPR003776">
    <property type="entry name" value="YcaO-like_dom"/>
</dbReference>
<organism evidence="2 3">
    <name type="scientific">Candidatus Pullilachnospira stercoravium</name>
    <dbReference type="NCBI Taxonomy" id="2840913"/>
    <lineage>
        <taxon>Bacteria</taxon>
        <taxon>Bacillati</taxon>
        <taxon>Bacillota</taxon>
        <taxon>Clostridia</taxon>
        <taxon>Lachnospirales</taxon>
        <taxon>Lachnospiraceae</taxon>
        <taxon>Lachnospiraceae incertae sedis</taxon>
        <taxon>Candidatus Pullilachnospira</taxon>
    </lineage>
</organism>
<evidence type="ECO:0000313" key="2">
    <source>
        <dbReference type="EMBL" id="HIV11557.1"/>
    </source>
</evidence>
<name>A0A9D1NS71_9FIRM</name>
<accession>A0A9D1NS71</accession>